<gene>
    <name evidence="5" type="ORF">F6X53_15780</name>
</gene>
<feature type="domain" description="HTH marR-type" evidence="4">
    <location>
        <begin position="9"/>
        <end position="142"/>
    </location>
</feature>
<dbReference type="Gene3D" id="1.10.10.10">
    <property type="entry name" value="Winged helix-like DNA-binding domain superfamily/Winged helix DNA-binding domain"/>
    <property type="match status" value="1"/>
</dbReference>
<evidence type="ECO:0000256" key="1">
    <source>
        <dbReference type="ARBA" id="ARBA00023015"/>
    </source>
</evidence>
<dbReference type="InterPro" id="IPR036390">
    <property type="entry name" value="WH_DNA-bd_sf"/>
</dbReference>
<reference evidence="5 6" key="1">
    <citation type="submission" date="2019-09" db="EMBL/GenBank/DDBJ databases">
        <title>YIM 48816 draft genome.</title>
        <authorList>
            <person name="Jiang L."/>
        </authorList>
    </citation>
    <scope>NUCLEOTIDE SEQUENCE [LARGE SCALE GENOMIC DNA]</scope>
    <source>
        <strain evidence="5 6">YIM 48816</strain>
    </source>
</reference>
<dbReference type="SUPFAM" id="SSF46785">
    <property type="entry name" value="Winged helix' DNA-binding domain"/>
    <property type="match status" value="1"/>
</dbReference>
<dbReference type="RefSeq" id="WP_151001154.1">
    <property type="nucleotide sequence ID" value="NZ_VZZK01000015.1"/>
</dbReference>
<dbReference type="Pfam" id="PF12802">
    <property type="entry name" value="MarR_2"/>
    <property type="match status" value="1"/>
</dbReference>
<sequence length="153" mass="16568">MSPGRRQLRQSYTLALLQAGRLWRRAADTVVERHGLSDATALPLLLIGRLAGEPRQSTLAEAVGVEGPTLVRLLDQLCAAGLVNRREDPTDRRAKVLTLTPAGEAAVATIEAELTQLRETVFAGVSAADLEASLRVFQALQDYSRRERAEAAP</sequence>
<name>A0A6L3SZZ1_9HYPH</name>
<evidence type="ECO:0000313" key="5">
    <source>
        <dbReference type="EMBL" id="KAB1078214.1"/>
    </source>
</evidence>
<evidence type="ECO:0000256" key="2">
    <source>
        <dbReference type="ARBA" id="ARBA00023125"/>
    </source>
</evidence>
<dbReference type="OrthoDB" id="7427954at2"/>
<dbReference type="PROSITE" id="PS50995">
    <property type="entry name" value="HTH_MARR_2"/>
    <property type="match status" value="1"/>
</dbReference>
<organism evidence="5 6">
    <name type="scientific">Methylobacterium soli</name>
    <dbReference type="NCBI Taxonomy" id="553447"/>
    <lineage>
        <taxon>Bacteria</taxon>
        <taxon>Pseudomonadati</taxon>
        <taxon>Pseudomonadota</taxon>
        <taxon>Alphaproteobacteria</taxon>
        <taxon>Hyphomicrobiales</taxon>
        <taxon>Methylobacteriaceae</taxon>
        <taxon>Methylobacterium</taxon>
    </lineage>
</organism>
<evidence type="ECO:0000313" key="6">
    <source>
        <dbReference type="Proteomes" id="UP000474159"/>
    </source>
</evidence>
<dbReference type="SMART" id="SM00347">
    <property type="entry name" value="HTH_MARR"/>
    <property type="match status" value="1"/>
</dbReference>
<dbReference type="GO" id="GO:0006950">
    <property type="term" value="P:response to stress"/>
    <property type="evidence" value="ECO:0007669"/>
    <property type="project" value="TreeGrafter"/>
</dbReference>
<dbReference type="GO" id="GO:0003677">
    <property type="term" value="F:DNA binding"/>
    <property type="evidence" value="ECO:0007669"/>
    <property type="project" value="UniProtKB-KW"/>
</dbReference>
<dbReference type="AlphaFoldDB" id="A0A6L3SZZ1"/>
<dbReference type="InterPro" id="IPR036388">
    <property type="entry name" value="WH-like_DNA-bd_sf"/>
</dbReference>
<dbReference type="InterPro" id="IPR039422">
    <property type="entry name" value="MarR/SlyA-like"/>
</dbReference>
<comment type="caution">
    <text evidence="5">The sequence shown here is derived from an EMBL/GenBank/DDBJ whole genome shotgun (WGS) entry which is preliminary data.</text>
</comment>
<accession>A0A6L3SZZ1</accession>
<keyword evidence="3" id="KW-0804">Transcription</keyword>
<keyword evidence="2 5" id="KW-0238">DNA-binding</keyword>
<dbReference type="PRINTS" id="PR00598">
    <property type="entry name" value="HTHMARR"/>
</dbReference>
<keyword evidence="6" id="KW-1185">Reference proteome</keyword>
<dbReference type="Proteomes" id="UP000474159">
    <property type="component" value="Unassembled WGS sequence"/>
</dbReference>
<dbReference type="PANTHER" id="PTHR33164:SF64">
    <property type="entry name" value="TRANSCRIPTIONAL REGULATOR SLYA"/>
    <property type="match status" value="1"/>
</dbReference>
<evidence type="ECO:0000259" key="4">
    <source>
        <dbReference type="PROSITE" id="PS50995"/>
    </source>
</evidence>
<dbReference type="PANTHER" id="PTHR33164">
    <property type="entry name" value="TRANSCRIPTIONAL REGULATOR, MARR FAMILY"/>
    <property type="match status" value="1"/>
</dbReference>
<dbReference type="InterPro" id="IPR000835">
    <property type="entry name" value="HTH_MarR-typ"/>
</dbReference>
<dbReference type="EMBL" id="VZZK01000015">
    <property type="protein sequence ID" value="KAB1078214.1"/>
    <property type="molecule type" value="Genomic_DNA"/>
</dbReference>
<keyword evidence="1" id="KW-0805">Transcription regulation</keyword>
<protein>
    <submittedName>
        <fullName evidence="5">Winged helix DNA-binding protein</fullName>
    </submittedName>
</protein>
<evidence type="ECO:0000256" key="3">
    <source>
        <dbReference type="ARBA" id="ARBA00023163"/>
    </source>
</evidence>
<dbReference type="GO" id="GO:0003700">
    <property type="term" value="F:DNA-binding transcription factor activity"/>
    <property type="evidence" value="ECO:0007669"/>
    <property type="project" value="InterPro"/>
</dbReference>
<proteinExistence type="predicted"/>